<evidence type="ECO:0000313" key="2">
    <source>
        <dbReference type="Proteomes" id="UP001188597"/>
    </source>
</evidence>
<evidence type="ECO:0000313" key="1">
    <source>
        <dbReference type="EMBL" id="KAK3007507.1"/>
    </source>
</evidence>
<organism evidence="1 2">
    <name type="scientific">Escallonia herrerae</name>
    <dbReference type="NCBI Taxonomy" id="1293975"/>
    <lineage>
        <taxon>Eukaryota</taxon>
        <taxon>Viridiplantae</taxon>
        <taxon>Streptophyta</taxon>
        <taxon>Embryophyta</taxon>
        <taxon>Tracheophyta</taxon>
        <taxon>Spermatophyta</taxon>
        <taxon>Magnoliopsida</taxon>
        <taxon>eudicotyledons</taxon>
        <taxon>Gunneridae</taxon>
        <taxon>Pentapetalae</taxon>
        <taxon>asterids</taxon>
        <taxon>campanulids</taxon>
        <taxon>Escalloniales</taxon>
        <taxon>Escalloniaceae</taxon>
        <taxon>Escallonia</taxon>
    </lineage>
</organism>
<dbReference type="PANTHER" id="PTHR36396">
    <property type="entry name" value="MALTASE-GLUCOAMYLASE, INTESTINAL PROTEIN"/>
    <property type="match status" value="1"/>
</dbReference>
<reference evidence="1" key="1">
    <citation type="submission" date="2022-12" db="EMBL/GenBank/DDBJ databases">
        <title>Draft genome assemblies for two species of Escallonia (Escalloniales).</title>
        <authorList>
            <person name="Chanderbali A."/>
            <person name="Dervinis C."/>
            <person name="Anghel I."/>
            <person name="Soltis D."/>
            <person name="Soltis P."/>
            <person name="Zapata F."/>
        </authorList>
    </citation>
    <scope>NUCLEOTIDE SEQUENCE</scope>
    <source>
        <strain evidence="1">UCBG64.0493</strain>
        <tissue evidence="1">Leaf</tissue>
    </source>
</reference>
<dbReference type="AlphaFoldDB" id="A0AA88VFT3"/>
<keyword evidence="2" id="KW-1185">Reference proteome</keyword>
<gene>
    <name evidence="1" type="ORF">RJ639_013466</name>
</gene>
<name>A0AA88VFT3_9ASTE</name>
<dbReference type="PANTHER" id="PTHR36396:SF1">
    <property type="entry name" value="MALTASE-GLUCOAMYLASE, INTESTINAL PROTEIN"/>
    <property type="match status" value="1"/>
</dbReference>
<comment type="caution">
    <text evidence="1">The sequence shown here is derived from an EMBL/GenBank/DDBJ whole genome shotgun (WGS) entry which is preliminary data.</text>
</comment>
<accession>A0AA88VFT3</accession>
<dbReference type="Proteomes" id="UP001188597">
    <property type="component" value="Unassembled WGS sequence"/>
</dbReference>
<proteinExistence type="predicted"/>
<sequence>MAECEEESNANHPVSQPLSLSLPFVEVVCKSSGLNRRFAAGTEAGFAVNLINRKISTSGGAVPLALHIEALKEGEEPVSFGPNSILVDYGHGWKLQTVTETQGLRSGKYIRMTRQQDPAVKVWISKLSPKNYALLQKPVKLSMRIMVEYMICIAIYPSLKHN</sequence>
<dbReference type="EMBL" id="JAVXUP010001854">
    <property type="protein sequence ID" value="KAK3007507.1"/>
    <property type="molecule type" value="Genomic_DNA"/>
</dbReference>
<protein>
    <submittedName>
        <fullName evidence="1">Uncharacterized protein</fullName>
    </submittedName>
</protein>